<dbReference type="HOGENOM" id="CLU_133204_0_2_5"/>
<reference evidence="2" key="1">
    <citation type="submission" date="2008-01" db="EMBL/GenBank/DDBJ databases">
        <title>Complete sequence of chromosome of Caulobacter sp. K31.</title>
        <authorList>
            <consortium name="US DOE Joint Genome Institute"/>
            <person name="Copeland A."/>
            <person name="Lucas S."/>
            <person name="Lapidus A."/>
            <person name="Barry K."/>
            <person name="Glavina del Rio T."/>
            <person name="Dalin E."/>
            <person name="Tice H."/>
            <person name="Pitluck S."/>
            <person name="Bruce D."/>
            <person name="Goodwin L."/>
            <person name="Thompson L.S."/>
            <person name="Brettin T."/>
            <person name="Detter J.C."/>
            <person name="Han C."/>
            <person name="Schmutz J."/>
            <person name="Larimer F."/>
            <person name="Land M."/>
            <person name="Hauser L."/>
            <person name="Kyrpides N."/>
            <person name="Kim E."/>
            <person name="Stephens C."/>
            <person name="Richardson P."/>
        </authorList>
    </citation>
    <scope>NUCLEOTIDE SEQUENCE [LARGE SCALE GENOMIC DNA]</scope>
    <source>
        <strain evidence="2">K31</strain>
    </source>
</reference>
<sequence>MTSYPAFPYRIDFSGATATADLSAYTAALVQLVLQTDPGERVNRPNLGAGLKSLVFEGMDGQIVAAAETLIRGALMQWLGDAIQIQTLSVTTQDSEALVTLTYVVSHTQQVVNQTISQGLGA</sequence>
<dbReference type="EMBL" id="CP000927">
    <property type="protein sequence ID" value="ABZ70942.1"/>
    <property type="molecule type" value="Genomic_DNA"/>
</dbReference>
<dbReference type="eggNOG" id="COG3628">
    <property type="taxonomic scope" value="Bacteria"/>
</dbReference>
<dbReference type="InterPro" id="IPR007048">
    <property type="entry name" value="IraD/Gp25-like"/>
</dbReference>
<evidence type="ECO:0000259" key="1">
    <source>
        <dbReference type="Pfam" id="PF04965"/>
    </source>
</evidence>
<protein>
    <recommendedName>
        <fullName evidence="1">IraD/Gp25-like domain-containing protein</fullName>
    </recommendedName>
</protein>
<dbReference type="Gene3D" id="3.10.450.40">
    <property type="match status" value="1"/>
</dbReference>
<dbReference type="Pfam" id="PF04965">
    <property type="entry name" value="GPW_gp25"/>
    <property type="match status" value="1"/>
</dbReference>
<gene>
    <name evidence="2" type="ordered locus">Caul_1813</name>
</gene>
<accession>B0T4J0</accession>
<dbReference type="KEGG" id="cak:Caul_1813"/>
<dbReference type="SUPFAM" id="SSF160719">
    <property type="entry name" value="gpW/gp25-like"/>
    <property type="match status" value="1"/>
</dbReference>
<feature type="domain" description="IraD/Gp25-like" evidence="1">
    <location>
        <begin position="30"/>
        <end position="109"/>
    </location>
</feature>
<name>B0T4J0_CAUSK</name>
<organism evidence="2">
    <name type="scientific">Caulobacter sp. (strain K31)</name>
    <dbReference type="NCBI Taxonomy" id="366602"/>
    <lineage>
        <taxon>Bacteria</taxon>
        <taxon>Pseudomonadati</taxon>
        <taxon>Pseudomonadota</taxon>
        <taxon>Alphaproteobacteria</taxon>
        <taxon>Caulobacterales</taxon>
        <taxon>Caulobacteraceae</taxon>
        <taxon>Caulobacter</taxon>
    </lineage>
</organism>
<dbReference type="STRING" id="366602.Caul_1813"/>
<proteinExistence type="predicted"/>
<evidence type="ECO:0000313" key="2">
    <source>
        <dbReference type="EMBL" id="ABZ70942.1"/>
    </source>
</evidence>
<dbReference type="AlphaFoldDB" id="B0T4J0"/>
<dbReference type="OrthoDB" id="9802846at2"/>